<dbReference type="InterPro" id="IPR013320">
    <property type="entry name" value="ConA-like_dom_sf"/>
</dbReference>
<evidence type="ECO:0000256" key="3">
    <source>
        <dbReference type="SAM" id="SignalP"/>
    </source>
</evidence>
<comment type="caution">
    <text evidence="5">The sequence shown here is derived from an EMBL/GenBank/DDBJ whole genome shotgun (WGS) entry which is preliminary data.</text>
</comment>
<dbReference type="HOGENOM" id="CLU_050496_1_0_10"/>
<dbReference type="GO" id="GO:0005975">
    <property type="term" value="P:carbohydrate metabolic process"/>
    <property type="evidence" value="ECO:0007669"/>
    <property type="project" value="UniProtKB-ARBA"/>
</dbReference>
<dbReference type="SUPFAM" id="SSF49899">
    <property type="entry name" value="Concanavalin A-like lectins/glucanases"/>
    <property type="match status" value="1"/>
</dbReference>
<feature type="signal peptide" evidence="3">
    <location>
        <begin position="1"/>
        <end position="22"/>
    </location>
</feature>
<evidence type="ECO:0000259" key="4">
    <source>
        <dbReference type="SMART" id="SM00560"/>
    </source>
</evidence>
<name>K9E2S0_9BACE</name>
<keyword evidence="1 3" id="KW-0732">Signal</keyword>
<dbReference type="AlphaFoldDB" id="K9E2S0"/>
<feature type="chain" id="PRO_5003926720" description="LamG-like jellyroll fold domain-containing protein" evidence="3">
    <location>
        <begin position="23"/>
        <end position="381"/>
    </location>
</feature>
<dbReference type="EMBL" id="ADLF01000008">
    <property type="protein sequence ID" value="EKU91344.1"/>
    <property type="molecule type" value="Genomic_DNA"/>
</dbReference>
<dbReference type="Proteomes" id="UP000009872">
    <property type="component" value="Unassembled WGS sequence"/>
</dbReference>
<proteinExistence type="predicted"/>
<evidence type="ECO:0000256" key="1">
    <source>
        <dbReference type="ARBA" id="ARBA00022729"/>
    </source>
</evidence>
<evidence type="ECO:0000256" key="2">
    <source>
        <dbReference type="ARBA" id="ARBA00023157"/>
    </source>
</evidence>
<dbReference type="RefSeq" id="WP_009129101.1">
    <property type="nucleotide sequence ID" value="NZ_JH992940.1"/>
</dbReference>
<evidence type="ECO:0000313" key="5">
    <source>
        <dbReference type="EMBL" id="EKU91344.1"/>
    </source>
</evidence>
<dbReference type="PROSITE" id="PS51257">
    <property type="entry name" value="PROKAR_LIPOPROTEIN"/>
    <property type="match status" value="1"/>
</dbReference>
<dbReference type="InterPro" id="IPR013728">
    <property type="entry name" value="BT_3987-like_N"/>
</dbReference>
<accession>K9E2S0</accession>
<dbReference type="Pfam" id="PF08522">
    <property type="entry name" value="BT_3987-like_N"/>
    <property type="match status" value="1"/>
</dbReference>
<protein>
    <recommendedName>
        <fullName evidence="4">LamG-like jellyroll fold domain-containing protein</fullName>
    </recommendedName>
</protein>
<dbReference type="GO" id="GO:0004553">
    <property type="term" value="F:hydrolase activity, hydrolyzing O-glycosyl compounds"/>
    <property type="evidence" value="ECO:0007669"/>
    <property type="project" value="UniProtKB-ARBA"/>
</dbReference>
<sequence>MKLKNLYLVSIALLAGMFVACSDDTENFDNRVYISTSVKASTVLLKTETAEGQFQLALAKPEEKDINVSLKADMSLVEMYNAAYYDKAQGLPAEYYSLENTELVIPAGTVTSEAVMVKFKNLLNLDSEQIYVLPVTIEQAGIDVLQSARTMYYVLKGAALINVVGNITKNSIHVDWKKPEVANNLRQLTAEALIRVSKFDKMLTTIMGIEGGFLIRIGDAGIPQNQLQIANPDHNVTSADLSIPTGEWVHIAVTYDADAKKMIVYINGKNKLEDTVDCGAVNWGQTMTDEGNGFWIGHSYNRDRWLEGEISECRIWNRVLTADEINAKNHFYLVEPDSEGLAAYWKFDEGTGQTVTDYTGNGNNGMALDPISWVEVALPEK</sequence>
<dbReference type="STRING" id="742727.HMPREF9447_01534"/>
<reference evidence="5 6" key="1">
    <citation type="submission" date="2012-09" db="EMBL/GenBank/DDBJ databases">
        <title>The Genome Sequence of Bacteroides oleiciplenus YIT 12058.</title>
        <authorList>
            <consortium name="The Broad Institute Genome Sequencing Platform"/>
            <person name="Earl A."/>
            <person name="Ward D."/>
            <person name="Feldgarden M."/>
            <person name="Gevers D."/>
            <person name="Morotomi M."/>
            <person name="Walker B."/>
            <person name="Young S.K."/>
            <person name="Zeng Q."/>
            <person name="Gargeya S."/>
            <person name="Fitzgerald M."/>
            <person name="Haas B."/>
            <person name="Abouelleil A."/>
            <person name="Alvarado L."/>
            <person name="Arachchi H.M."/>
            <person name="Berlin A.M."/>
            <person name="Chapman S.B."/>
            <person name="Goldberg J."/>
            <person name="Griggs A."/>
            <person name="Gujja S."/>
            <person name="Hansen M."/>
            <person name="Howarth C."/>
            <person name="Imamovic A."/>
            <person name="Larimer J."/>
            <person name="McCowen C."/>
            <person name="Montmayeur A."/>
            <person name="Murphy C."/>
            <person name="Neiman D."/>
            <person name="Pearson M."/>
            <person name="Priest M."/>
            <person name="Roberts A."/>
            <person name="Saif S."/>
            <person name="Shea T."/>
            <person name="Sisk P."/>
            <person name="Sykes S."/>
            <person name="Wortman J."/>
            <person name="Nusbaum C."/>
            <person name="Birren B."/>
        </authorList>
    </citation>
    <scope>NUCLEOTIDE SEQUENCE [LARGE SCALE GENOMIC DNA]</scope>
    <source>
        <strain evidence="5 6">YIT 12058</strain>
    </source>
</reference>
<dbReference type="OrthoDB" id="1037816at2"/>
<dbReference type="Gene3D" id="2.60.40.1740">
    <property type="entry name" value="hypothetical protein (bacova_03559)"/>
    <property type="match status" value="1"/>
</dbReference>
<gene>
    <name evidence="5" type="ORF">HMPREF9447_01534</name>
</gene>
<dbReference type="eggNOG" id="COG1572">
    <property type="taxonomic scope" value="Bacteria"/>
</dbReference>
<dbReference type="Gene3D" id="2.60.120.200">
    <property type="match status" value="1"/>
</dbReference>
<evidence type="ECO:0000313" key="6">
    <source>
        <dbReference type="Proteomes" id="UP000009872"/>
    </source>
</evidence>
<organism evidence="5 6">
    <name type="scientific">Bacteroides oleiciplenus YIT 12058</name>
    <dbReference type="NCBI Taxonomy" id="742727"/>
    <lineage>
        <taxon>Bacteria</taxon>
        <taxon>Pseudomonadati</taxon>
        <taxon>Bacteroidota</taxon>
        <taxon>Bacteroidia</taxon>
        <taxon>Bacteroidales</taxon>
        <taxon>Bacteroidaceae</taxon>
        <taxon>Bacteroides</taxon>
    </lineage>
</organism>
<keyword evidence="2" id="KW-1015">Disulfide bond</keyword>
<dbReference type="InterPro" id="IPR006558">
    <property type="entry name" value="LamG-like"/>
</dbReference>
<dbReference type="Pfam" id="PF13385">
    <property type="entry name" value="Laminin_G_3"/>
    <property type="match status" value="1"/>
</dbReference>
<dbReference type="PATRIC" id="fig|742727.4.peg.1553"/>
<feature type="domain" description="LamG-like jellyroll fold" evidence="4">
    <location>
        <begin position="186"/>
        <end position="323"/>
    </location>
</feature>
<keyword evidence="6" id="KW-1185">Reference proteome</keyword>
<dbReference type="SMART" id="SM00560">
    <property type="entry name" value="LamGL"/>
    <property type="match status" value="1"/>
</dbReference>